<protein>
    <submittedName>
        <fullName evidence="1">Uncharacterized protein</fullName>
    </submittedName>
</protein>
<comment type="caution">
    <text evidence="1">The sequence shown here is derived from an EMBL/GenBank/DDBJ whole genome shotgun (WGS) entry which is preliminary data.</text>
</comment>
<dbReference type="EMBL" id="JAGGJV010000003">
    <property type="protein sequence ID" value="MBP1858604.1"/>
    <property type="molecule type" value="Genomic_DNA"/>
</dbReference>
<name>A0ABS4EKY2_9HYPH</name>
<organism evidence="1 2">
    <name type="scientific">Rhizobium herbae</name>
    <dbReference type="NCBI Taxonomy" id="508661"/>
    <lineage>
        <taxon>Bacteria</taxon>
        <taxon>Pseudomonadati</taxon>
        <taxon>Pseudomonadota</taxon>
        <taxon>Alphaproteobacteria</taxon>
        <taxon>Hyphomicrobiales</taxon>
        <taxon>Rhizobiaceae</taxon>
        <taxon>Rhizobium/Agrobacterium group</taxon>
        <taxon>Rhizobium</taxon>
    </lineage>
</organism>
<sequence length="56" mass="6218">MNRTGLSVFIPWQAMISEHPMKIRLVKVEGVGVALALNSKSGRRDNPEPVCGKRGW</sequence>
<evidence type="ECO:0000313" key="2">
    <source>
        <dbReference type="Proteomes" id="UP000823786"/>
    </source>
</evidence>
<evidence type="ECO:0000313" key="1">
    <source>
        <dbReference type="EMBL" id="MBP1858604.1"/>
    </source>
</evidence>
<proteinExistence type="predicted"/>
<accession>A0ABS4EKY2</accession>
<dbReference type="Proteomes" id="UP000823786">
    <property type="component" value="Unassembled WGS sequence"/>
</dbReference>
<keyword evidence="2" id="KW-1185">Reference proteome</keyword>
<reference evidence="1 2" key="1">
    <citation type="submission" date="2021-03" db="EMBL/GenBank/DDBJ databases">
        <title>Genomic Encyclopedia of Type Strains, Phase IV (KMG-IV): sequencing the most valuable type-strain genomes for metagenomic binning, comparative biology and taxonomic classification.</title>
        <authorList>
            <person name="Goeker M."/>
        </authorList>
    </citation>
    <scope>NUCLEOTIDE SEQUENCE [LARGE SCALE GENOMIC DNA]</scope>
    <source>
        <strain evidence="1 2">DSM 26427</strain>
    </source>
</reference>
<gene>
    <name evidence="1" type="ORF">J2Z75_002112</name>
</gene>